<evidence type="ECO:0000313" key="1">
    <source>
        <dbReference type="EMBL" id="QQC65497.1"/>
    </source>
</evidence>
<gene>
    <name evidence="1" type="ORF">I6I06_06140</name>
</gene>
<dbReference type="Proteomes" id="UP000595610">
    <property type="component" value="Chromosome 1"/>
</dbReference>
<keyword evidence="2" id="KW-1185">Reference proteome</keyword>
<organism evidence="1 2">
    <name type="scientific">Paraburkholderia ginsengisoli</name>
    <dbReference type="NCBI Taxonomy" id="311231"/>
    <lineage>
        <taxon>Bacteria</taxon>
        <taxon>Pseudomonadati</taxon>
        <taxon>Pseudomonadota</taxon>
        <taxon>Betaproteobacteria</taxon>
        <taxon>Burkholderiales</taxon>
        <taxon>Burkholderiaceae</taxon>
        <taxon>Paraburkholderia</taxon>
    </lineage>
</organism>
<dbReference type="EMBL" id="CP066075">
    <property type="protein sequence ID" value="QQC65497.1"/>
    <property type="molecule type" value="Genomic_DNA"/>
</dbReference>
<proteinExistence type="predicted"/>
<evidence type="ECO:0000313" key="2">
    <source>
        <dbReference type="Proteomes" id="UP000595610"/>
    </source>
</evidence>
<protein>
    <submittedName>
        <fullName evidence="1">Uncharacterized protein</fullName>
    </submittedName>
</protein>
<name>A0A7T4N584_9BURK</name>
<dbReference type="AlphaFoldDB" id="A0A7T4N584"/>
<accession>A0A7T4N584</accession>
<dbReference type="KEGG" id="pgis:I6I06_06140"/>
<sequence>MSGLARRLPEIDPASYFDGQAMGAFQQSLIKWPVLARLMKLVPGDDVASPSAHDPARAFEAE</sequence>
<reference evidence="1 2" key="1">
    <citation type="submission" date="2020-12" db="EMBL/GenBank/DDBJ databases">
        <title>FDA dAtabase for Regulatory Grade micrObial Sequences (FDA-ARGOS): Supporting development and validation of Infectious Disease Dx tests.</title>
        <authorList>
            <person name="Nelson B."/>
            <person name="Plummer A."/>
            <person name="Tallon L."/>
            <person name="Sadzewicz L."/>
            <person name="Zhao X."/>
            <person name="Boylan J."/>
            <person name="Ott S."/>
            <person name="Bowen H."/>
            <person name="Vavikolanu K."/>
            <person name="Mehta A."/>
            <person name="Aluvathingal J."/>
            <person name="Nadendla S."/>
            <person name="Myers T."/>
            <person name="Yan Y."/>
            <person name="Sichtig H."/>
        </authorList>
    </citation>
    <scope>NUCLEOTIDE SEQUENCE [LARGE SCALE GENOMIC DNA]</scope>
    <source>
        <strain evidence="1 2">FDAARGOS_1049</strain>
    </source>
</reference>